<evidence type="ECO:0000256" key="1">
    <source>
        <dbReference type="SAM" id="Phobius"/>
    </source>
</evidence>
<keyword evidence="3" id="KW-0012">Acyltransferase</keyword>
<feature type="transmembrane region" description="Helical" evidence="1">
    <location>
        <begin position="214"/>
        <end position="233"/>
    </location>
</feature>
<keyword evidence="3" id="KW-0614">Plasmid</keyword>
<feature type="domain" description="Acyltransferase 3" evidence="2">
    <location>
        <begin position="15"/>
        <end position="319"/>
    </location>
</feature>
<evidence type="ECO:0000313" key="4">
    <source>
        <dbReference type="Proteomes" id="UP001234585"/>
    </source>
</evidence>
<feature type="transmembrane region" description="Helical" evidence="1">
    <location>
        <begin position="39"/>
        <end position="63"/>
    </location>
</feature>
<protein>
    <submittedName>
        <fullName evidence="3">Acyltransferase</fullName>
        <ecNumber evidence="3">2.3.-.-</ecNumber>
    </submittedName>
</protein>
<feature type="transmembrane region" description="Helical" evidence="1">
    <location>
        <begin position="239"/>
        <end position="256"/>
    </location>
</feature>
<name>A0AA50CRS5_9HYPH</name>
<feature type="transmembrane region" description="Helical" evidence="1">
    <location>
        <begin position="183"/>
        <end position="202"/>
    </location>
</feature>
<keyword evidence="3" id="KW-0808">Transferase</keyword>
<dbReference type="RefSeq" id="WP_306039526.1">
    <property type="nucleotide sequence ID" value="NZ_CP132303.1"/>
</dbReference>
<evidence type="ECO:0000259" key="2">
    <source>
        <dbReference type="Pfam" id="PF01757"/>
    </source>
</evidence>
<keyword evidence="1" id="KW-0472">Membrane</keyword>
<dbReference type="PANTHER" id="PTHR23028:SF53">
    <property type="entry name" value="ACYL_TRANSF_3 DOMAIN-CONTAINING PROTEIN"/>
    <property type="match status" value="1"/>
</dbReference>
<proteinExistence type="predicted"/>
<evidence type="ECO:0000313" key="3">
    <source>
        <dbReference type="EMBL" id="WLS00094.1"/>
    </source>
</evidence>
<dbReference type="GO" id="GO:0016747">
    <property type="term" value="F:acyltransferase activity, transferring groups other than amino-acyl groups"/>
    <property type="evidence" value="ECO:0007669"/>
    <property type="project" value="InterPro"/>
</dbReference>
<gene>
    <name evidence="3" type="ORF">Q9313_18630</name>
</gene>
<geneLocation type="plasmid" evidence="3 4">
    <name>unnamed1</name>
</geneLocation>
<sequence length="354" mass="38392">MTSPAIPEARRETLYGIQYLRAFAALAVLAFHAAERSGYAFAIGAAGVDVFFVISGFIMWVIVERRPVSPGHFLRERIRRIVPIYWLATGVMVAGALAGLFPNLVLTASHIFASLFFVPTRSPSTGELWPVLVQGWTLNYEMFFYAVFASCLLLPGRVRLAVVAAIFVSLVALGFMVESDNALFATYTRPIILEFVAGMMIGRLWLSRHVPPRWLALALIVAAFAGFAAIGILKLPFDEWTCGPLAAALVYGTAFLEKHGRGVPFAKVPALLGSASYSIYLWHTFAISVAAKAGGAVGLAPPIIFVTSMCAGLAAGLCAYVVCEQPLLRSRGKLLAQRRLLPSMRRNPLRAPSD</sequence>
<dbReference type="Proteomes" id="UP001234585">
    <property type="component" value="Plasmid unnamed1"/>
</dbReference>
<feature type="transmembrane region" description="Helical" evidence="1">
    <location>
        <begin position="84"/>
        <end position="113"/>
    </location>
</feature>
<feature type="transmembrane region" description="Helical" evidence="1">
    <location>
        <begin position="268"/>
        <end position="291"/>
    </location>
</feature>
<dbReference type="InterPro" id="IPR050879">
    <property type="entry name" value="Acyltransferase_3"/>
</dbReference>
<keyword evidence="1" id="KW-1133">Transmembrane helix</keyword>
<dbReference type="EC" id="2.3.-.-" evidence="3"/>
<dbReference type="AlphaFoldDB" id="A0AA50CRS5"/>
<feature type="transmembrane region" description="Helical" evidence="1">
    <location>
        <begin position="160"/>
        <end position="177"/>
    </location>
</feature>
<reference evidence="3 4" key="1">
    <citation type="submission" date="2023-08" db="EMBL/GenBank/DDBJ databases">
        <title>Pathogen: clinical or host-associated sample.</title>
        <authorList>
            <person name="Hergert J."/>
            <person name="Casey R."/>
            <person name="Wagner J."/>
            <person name="Young E.L."/>
            <person name="Oakeson K.F."/>
        </authorList>
    </citation>
    <scope>NUCLEOTIDE SEQUENCE [LARGE SCALE GENOMIC DNA]</scope>
    <source>
        <strain evidence="3 4">1760953</strain>
        <plasmid evidence="3 4">unnamed1</plasmid>
    </source>
</reference>
<dbReference type="PANTHER" id="PTHR23028">
    <property type="entry name" value="ACETYLTRANSFERASE"/>
    <property type="match status" value="1"/>
</dbReference>
<feature type="transmembrane region" description="Helical" evidence="1">
    <location>
        <begin position="303"/>
        <end position="323"/>
    </location>
</feature>
<dbReference type="InterPro" id="IPR002656">
    <property type="entry name" value="Acyl_transf_3_dom"/>
</dbReference>
<keyword evidence="4" id="KW-1185">Reference proteome</keyword>
<organism evidence="3 4">
    <name type="scientific">Shinella sumterensis</name>
    <dbReference type="NCBI Taxonomy" id="1967501"/>
    <lineage>
        <taxon>Bacteria</taxon>
        <taxon>Pseudomonadati</taxon>
        <taxon>Pseudomonadota</taxon>
        <taxon>Alphaproteobacteria</taxon>
        <taxon>Hyphomicrobiales</taxon>
        <taxon>Rhizobiaceae</taxon>
        <taxon>Shinella</taxon>
    </lineage>
</organism>
<feature type="transmembrane region" description="Helical" evidence="1">
    <location>
        <begin position="12"/>
        <end position="33"/>
    </location>
</feature>
<dbReference type="GO" id="GO:0016020">
    <property type="term" value="C:membrane"/>
    <property type="evidence" value="ECO:0007669"/>
    <property type="project" value="TreeGrafter"/>
</dbReference>
<dbReference type="GO" id="GO:0000271">
    <property type="term" value="P:polysaccharide biosynthetic process"/>
    <property type="evidence" value="ECO:0007669"/>
    <property type="project" value="TreeGrafter"/>
</dbReference>
<feature type="transmembrane region" description="Helical" evidence="1">
    <location>
        <begin position="133"/>
        <end position="153"/>
    </location>
</feature>
<keyword evidence="1" id="KW-0812">Transmembrane</keyword>
<dbReference type="EMBL" id="CP132303">
    <property type="protein sequence ID" value="WLS00094.1"/>
    <property type="molecule type" value="Genomic_DNA"/>
</dbReference>
<accession>A0AA50CRS5</accession>
<dbReference type="Pfam" id="PF01757">
    <property type="entry name" value="Acyl_transf_3"/>
    <property type="match status" value="1"/>
</dbReference>